<gene>
    <name evidence="3" type="ORF">L228DRAFT_286106</name>
</gene>
<feature type="region of interest" description="Disordered" evidence="1">
    <location>
        <begin position="324"/>
        <end position="358"/>
    </location>
</feature>
<organism evidence="3 4">
    <name type="scientific">Xylona heveae (strain CBS 132557 / TC161)</name>
    <dbReference type="NCBI Taxonomy" id="1328760"/>
    <lineage>
        <taxon>Eukaryota</taxon>
        <taxon>Fungi</taxon>
        <taxon>Dikarya</taxon>
        <taxon>Ascomycota</taxon>
        <taxon>Pezizomycotina</taxon>
        <taxon>Xylonomycetes</taxon>
        <taxon>Xylonales</taxon>
        <taxon>Xylonaceae</taxon>
        <taxon>Xylona</taxon>
    </lineage>
</organism>
<dbReference type="InParanoid" id="A0A164ZLU7"/>
<dbReference type="AlphaFoldDB" id="A0A164ZLU7"/>
<dbReference type="OrthoDB" id="5132737at2759"/>
<evidence type="ECO:0000256" key="1">
    <source>
        <dbReference type="SAM" id="MobiDB-lite"/>
    </source>
</evidence>
<dbReference type="PANTHER" id="PTHR42470">
    <property type="entry name" value="VAST DOMAIN-CONTAINING PROTEIN"/>
    <property type="match status" value="1"/>
</dbReference>
<sequence>MSHLFTRKIITPSRGRKRLKSGHAVPNNQDGRRPSEAKSIAYRDANYEEWLQVHAGFYMIEHALRISEKSENLCNKLLETKHMPPTRTIFSDETFEEACQRLQGKNEARIVQDIARLLVPSADALATFSDTRFEVLVESVDEGWSNSIQVTNPRPQPDYAVGFRETAFTPEQLKKLKPALGHPLYQSHFMATYYMCFPFLTSEAKCGTAGLGLADRQNAHSMTLAVRGIVELFKLAKRENELNREILTFSVSHDDRAVMLYGYYPIINESQFTIHRHLIRSFDIQDLDGKEKWTAYGFTIEVYNESLNLLDKLRSVIDELPPDFTLEQTQPAPSDEDSQPSASDELPERASKKRKVAE</sequence>
<dbReference type="PANTHER" id="PTHR42470:SF2">
    <property type="match status" value="1"/>
</dbReference>
<reference evidence="3 4" key="1">
    <citation type="journal article" date="2016" name="Fungal Biol.">
        <title>The genome of Xylona heveae provides a window into fungal endophytism.</title>
        <authorList>
            <person name="Gazis R."/>
            <person name="Kuo A."/>
            <person name="Riley R."/>
            <person name="LaButti K."/>
            <person name="Lipzen A."/>
            <person name="Lin J."/>
            <person name="Amirebrahimi M."/>
            <person name="Hesse C.N."/>
            <person name="Spatafora J.W."/>
            <person name="Henrissat B."/>
            <person name="Hainaut M."/>
            <person name="Grigoriev I.V."/>
            <person name="Hibbett D.S."/>
        </authorList>
    </citation>
    <scope>NUCLEOTIDE SEQUENCE [LARGE SCALE GENOMIC DNA]</scope>
    <source>
        <strain evidence="3 4">TC161</strain>
    </source>
</reference>
<dbReference type="RefSeq" id="XP_018184811.1">
    <property type="nucleotide sequence ID" value="XM_018336416.1"/>
</dbReference>
<feature type="domain" description="DUF7924" evidence="2">
    <location>
        <begin position="95"/>
        <end position="307"/>
    </location>
</feature>
<dbReference type="OMA" id="SHYAREQ"/>
<feature type="region of interest" description="Disordered" evidence="1">
    <location>
        <begin position="14"/>
        <end position="36"/>
    </location>
</feature>
<feature type="compositionally biased region" description="Basic and acidic residues" evidence="1">
    <location>
        <begin position="346"/>
        <end position="358"/>
    </location>
</feature>
<evidence type="ECO:0000259" key="2">
    <source>
        <dbReference type="Pfam" id="PF25545"/>
    </source>
</evidence>
<dbReference type="GeneID" id="28901553"/>
<accession>A0A164ZLU7</accession>
<evidence type="ECO:0000313" key="4">
    <source>
        <dbReference type="Proteomes" id="UP000076632"/>
    </source>
</evidence>
<proteinExistence type="predicted"/>
<dbReference type="InterPro" id="IPR057684">
    <property type="entry name" value="DUF7924"/>
</dbReference>
<dbReference type="EMBL" id="KV407467">
    <property type="protein sequence ID" value="KZF19256.1"/>
    <property type="molecule type" value="Genomic_DNA"/>
</dbReference>
<name>A0A164ZLU7_XYLHT</name>
<dbReference type="Pfam" id="PF25545">
    <property type="entry name" value="DUF7924"/>
    <property type="match status" value="1"/>
</dbReference>
<dbReference type="Proteomes" id="UP000076632">
    <property type="component" value="Unassembled WGS sequence"/>
</dbReference>
<protein>
    <recommendedName>
        <fullName evidence="2">DUF7924 domain-containing protein</fullName>
    </recommendedName>
</protein>
<dbReference type="STRING" id="1328760.A0A164ZLU7"/>
<evidence type="ECO:0000313" key="3">
    <source>
        <dbReference type="EMBL" id="KZF19256.1"/>
    </source>
</evidence>
<keyword evidence="4" id="KW-1185">Reference proteome</keyword>